<name>A0ABV0UL78_9TELE</name>
<organism evidence="1 2">
    <name type="scientific">Ilyodon furcidens</name>
    <name type="common">goldbreast splitfin</name>
    <dbReference type="NCBI Taxonomy" id="33524"/>
    <lineage>
        <taxon>Eukaryota</taxon>
        <taxon>Metazoa</taxon>
        <taxon>Chordata</taxon>
        <taxon>Craniata</taxon>
        <taxon>Vertebrata</taxon>
        <taxon>Euteleostomi</taxon>
        <taxon>Actinopterygii</taxon>
        <taxon>Neopterygii</taxon>
        <taxon>Teleostei</taxon>
        <taxon>Neoteleostei</taxon>
        <taxon>Acanthomorphata</taxon>
        <taxon>Ovalentaria</taxon>
        <taxon>Atherinomorphae</taxon>
        <taxon>Cyprinodontiformes</taxon>
        <taxon>Goodeidae</taxon>
        <taxon>Ilyodon</taxon>
    </lineage>
</organism>
<accession>A0ABV0UL78</accession>
<reference evidence="1 2" key="1">
    <citation type="submission" date="2021-06" db="EMBL/GenBank/DDBJ databases">
        <authorList>
            <person name="Palmer J.M."/>
        </authorList>
    </citation>
    <scope>NUCLEOTIDE SEQUENCE [LARGE SCALE GENOMIC DNA]</scope>
    <source>
        <strain evidence="2">if_2019</strain>
        <tissue evidence="1">Muscle</tissue>
    </source>
</reference>
<sequence length="112" mass="12269">ETPTSSQSPCNSTLAPPFHLSGKSKPFSTHIPPPHFHVWHSPLMNLMLLRRACLSSQYSCAYRALWLNSKSAGGSAGFSGCFDTDDSGLWFICGGVRDVHQTGEFRMARKPA</sequence>
<gene>
    <name evidence="1" type="ORF">ILYODFUR_026847</name>
</gene>
<dbReference type="EMBL" id="JAHRIQ010072966">
    <property type="protein sequence ID" value="MEQ2245352.1"/>
    <property type="molecule type" value="Genomic_DNA"/>
</dbReference>
<feature type="non-terminal residue" evidence="1">
    <location>
        <position position="1"/>
    </location>
</feature>
<comment type="caution">
    <text evidence="1">The sequence shown here is derived from an EMBL/GenBank/DDBJ whole genome shotgun (WGS) entry which is preliminary data.</text>
</comment>
<keyword evidence="2" id="KW-1185">Reference proteome</keyword>
<dbReference type="Proteomes" id="UP001482620">
    <property type="component" value="Unassembled WGS sequence"/>
</dbReference>
<evidence type="ECO:0000313" key="2">
    <source>
        <dbReference type="Proteomes" id="UP001482620"/>
    </source>
</evidence>
<protein>
    <submittedName>
        <fullName evidence="1">Uncharacterized protein</fullName>
    </submittedName>
</protein>
<proteinExistence type="predicted"/>
<evidence type="ECO:0000313" key="1">
    <source>
        <dbReference type="EMBL" id="MEQ2245352.1"/>
    </source>
</evidence>